<sequence>MAVRSVTRLATSPALYLFLLLLIGVMYVRRHEPPRASGWIQRLRSTQATTLQTFYLNRVQELAESREHPVKALHEKAMRKLDAMLKRQSKTLEQAEAEYKRRYRRNPPPGFDKWFEYAVKHESAIIDDFDMINESIEPFWTLSPSTIKQVMQRAAHGPRLWTFSIHNGHAIASEDNWMGQKVGEALGAATSSIPNLELLMNPLDEPRVLLSKSPPLDIVRWTDHSLQPSYPAVSEPCSHLPPSKRRRAQASNINTLGLPFVTSPLSAPDFCNNPALATQHGFLIAPYSLLTTSSPVPILSQAAPSTFSDILYPSMWYWDHVIPDFDDYDPRWEEKSNKVYWAGSTTGGYNSNRTAAGNAWGSHRHRFVKMTRQIGEGVYQFLTRSNLARGNGTGEEGEEEEEEEEEGEKTGWTRYESEEVLAQLYDTKFTRTVQCDEEECERMKGYYQVTNPEDGRIPFKSRFLMDLDGNSFSGRFYSFLRSRGCPLKQTIFREWHDERLVPWVHYVPVSVGMEELPETVRYLALTTEGNAIAREIAEMGREWYGKVLRKEDAAIYLYRLLLEYARVSSAERDETSW</sequence>
<evidence type="ECO:0000256" key="2">
    <source>
        <dbReference type="SAM" id="MobiDB-lite"/>
    </source>
</evidence>
<dbReference type="Pfam" id="PF05686">
    <property type="entry name" value="Glyco_transf_90"/>
    <property type="match status" value="1"/>
</dbReference>
<dbReference type="InterPro" id="IPR006598">
    <property type="entry name" value="CAP10"/>
</dbReference>
<dbReference type="Proteomes" id="UP000243797">
    <property type="component" value="Unassembled WGS sequence"/>
</dbReference>
<proteinExistence type="predicted"/>
<dbReference type="SMART" id="SM00672">
    <property type="entry name" value="CAP10"/>
    <property type="match status" value="1"/>
</dbReference>
<evidence type="ECO:0000256" key="1">
    <source>
        <dbReference type="SAM" id="Coils"/>
    </source>
</evidence>
<comment type="caution">
    <text evidence="4">The sequence shown here is derived from an EMBL/GenBank/DDBJ whole genome shotgun (WGS) entry which is preliminary data.</text>
</comment>
<dbReference type="OrthoDB" id="541052at2759"/>
<dbReference type="EMBL" id="NKHZ01000094">
    <property type="protein sequence ID" value="PNS13811.1"/>
    <property type="molecule type" value="Genomic_DNA"/>
</dbReference>
<dbReference type="AlphaFoldDB" id="A0A2K1QG01"/>
<evidence type="ECO:0000313" key="5">
    <source>
        <dbReference type="Proteomes" id="UP000243797"/>
    </source>
</evidence>
<dbReference type="PANTHER" id="PTHR12203:SF61">
    <property type="entry name" value="CAPSULE PROTEIN"/>
    <property type="match status" value="1"/>
</dbReference>
<dbReference type="InterPro" id="IPR051091">
    <property type="entry name" value="O-Glucosyltr/Glycosyltrsf_90"/>
</dbReference>
<dbReference type="PANTHER" id="PTHR12203">
    <property type="entry name" value="KDEL LYS-ASP-GLU-LEU CONTAINING - RELATED"/>
    <property type="match status" value="1"/>
</dbReference>
<feature type="compositionally biased region" description="Acidic residues" evidence="2">
    <location>
        <begin position="395"/>
        <end position="407"/>
    </location>
</feature>
<feature type="region of interest" description="Disordered" evidence="2">
    <location>
        <begin position="388"/>
        <end position="411"/>
    </location>
</feature>
<accession>A0A2K1QG01</accession>
<evidence type="ECO:0000259" key="3">
    <source>
        <dbReference type="SMART" id="SM00672"/>
    </source>
</evidence>
<reference evidence="4 5" key="1">
    <citation type="submission" date="2017-06" db="EMBL/GenBank/DDBJ databases">
        <title>Draft genome sequence of a variant of Elsinoe murrayae.</title>
        <authorList>
            <person name="Cheng Q."/>
        </authorList>
    </citation>
    <scope>NUCLEOTIDE SEQUENCE [LARGE SCALE GENOMIC DNA]</scope>
    <source>
        <strain evidence="4 5">CQ-2017a</strain>
    </source>
</reference>
<organism evidence="4 5">
    <name type="scientific">Sphaceloma murrayae</name>
    <dbReference type="NCBI Taxonomy" id="2082308"/>
    <lineage>
        <taxon>Eukaryota</taxon>
        <taxon>Fungi</taxon>
        <taxon>Dikarya</taxon>
        <taxon>Ascomycota</taxon>
        <taxon>Pezizomycotina</taxon>
        <taxon>Dothideomycetes</taxon>
        <taxon>Dothideomycetidae</taxon>
        <taxon>Myriangiales</taxon>
        <taxon>Elsinoaceae</taxon>
        <taxon>Sphaceloma</taxon>
    </lineage>
</organism>
<dbReference type="InParanoid" id="A0A2K1QG01"/>
<evidence type="ECO:0000313" key="4">
    <source>
        <dbReference type="EMBL" id="PNS13811.1"/>
    </source>
</evidence>
<feature type="domain" description="Glycosyl transferase CAP10" evidence="3">
    <location>
        <begin position="257"/>
        <end position="571"/>
    </location>
</feature>
<name>A0A2K1QG01_9PEZI</name>
<feature type="coiled-coil region" evidence="1">
    <location>
        <begin position="78"/>
        <end position="105"/>
    </location>
</feature>
<gene>
    <name evidence="4" type="ORF">CAC42_3304</name>
</gene>
<protein>
    <recommendedName>
        <fullName evidence="3">Glycosyl transferase CAP10 domain-containing protein</fullName>
    </recommendedName>
</protein>
<keyword evidence="1" id="KW-0175">Coiled coil</keyword>
<keyword evidence="5" id="KW-1185">Reference proteome</keyword>